<comment type="similarity">
    <text evidence="1">Belongs to the carbohydrate kinase PfkB family.</text>
</comment>
<dbReference type="CDD" id="cd01167">
    <property type="entry name" value="bac_FRK"/>
    <property type="match status" value="1"/>
</dbReference>
<dbReference type="PANTHER" id="PTHR43085:SF1">
    <property type="entry name" value="PSEUDOURIDINE KINASE-RELATED"/>
    <property type="match status" value="1"/>
</dbReference>
<reference evidence="7 8" key="1">
    <citation type="submission" date="2019-02" db="EMBL/GenBank/DDBJ databases">
        <title>Siculibacillus lacustris gen. nov., sp. nov., a new rosette-forming bacterium isolated from a freshwater crater lake (Lake St. Ana, Romania).</title>
        <authorList>
            <person name="Felfoldi T."/>
            <person name="Marton Z."/>
            <person name="Szabo A."/>
            <person name="Mentes A."/>
            <person name="Boka K."/>
            <person name="Marialigeti K."/>
            <person name="Mathe I."/>
            <person name="Koncz M."/>
            <person name="Schumann P."/>
            <person name="Toth E."/>
        </authorList>
    </citation>
    <scope>NUCLEOTIDE SEQUENCE [LARGE SCALE GENOMIC DNA]</scope>
    <source>
        <strain evidence="7 8">SA-279</strain>
    </source>
</reference>
<evidence type="ECO:0000256" key="2">
    <source>
        <dbReference type="ARBA" id="ARBA00022679"/>
    </source>
</evidence>
<dbReference type="Pfam" id="PF00294">
    <property type="entry name" value="PfkB"/>
    <property type="match status" value="1"/>
</dbReference>
<evidence type="ECO:0000256" key="1">
    <source>
        <dbReference type="ARBA" id="ARBA00010688"/>
    </source>
</evidence>
<dbReference type="InterPro" id="IPR002173">
    <property type="entry name" value="Carboh/pur_kinase_PfkB_CS"/>
</dbReference>
<dbReference type="PROSITE" id="PS00584">
    <property type="entry name" value="PFKB_KINASES_2"/>
    <property type="match status" value="1"/>
</dbReference>
<dbReference type="Gene3D" id="3.40.1190.20">
    <property type="match status" value="1"/>
</dbReference>
<organism evidence="7 8">
    <name type="scientific">Siculibacillus lacustris</name>
    <dbReference type="NCBI Taxonomy" id="1549641"/>
    <lineage>
        <taxon>Bacteria</taxon>
        <taxon>Pseudomonadati</taxon>
        <taxon>Pseudomonadota</taxon>
        <taxon>Alphaproteobacteria</taxon>
        <taxon>Hyphomicrobiales</taxon>
        <taxon>Ancalomicrobiaceae</taxon>
        <taxon>Siculibacillus</taxon>
    </lineage>
</organism>
<dbReference type="RefSeq" id="WP_131311405.1">
    <property type="nucleotide sequence ID" value="NZ_SJFN01000042.1"/>
</dbReference>
<accession>A0A4Q9VFA4</accession>
<keyword evidence="4 7" id="KW-0418">Kinase</keyword>
<dbReference type="OrthoDB" id="9795789at2"/>
<dbReference type="GO" id="GO:0005524">
    <property type="term" value="F:ATP binding"/>
    <property type="evidence" value="ECO:0007669"/>
    <property type="project" value="UniProtKB-KW"/>
</dbReference>
<evidence type="ECO:0000313" key="7">
    <source>
        <dbReference type="EMBL" id="TBW33570.1"/>
    </source>
</evidence>
<name>A0A4Q9VFA4_9HYPH</name>
<evidence type="ECO:0000256" key="5">
    <source>
        <dbReference type="ARBA" id="ARBA00022840"/>
    </source>
</evidence>
<evidence type="ECO:0000259" key="6">
    <source>
        <dbReference type="Pfam" id="PF00294"/>
    </source>
</evidence>
<dbReference type="GO" id="GO:0016301">
    <property type="term" value="F:kinase activity"/>
    <property type="evidence" value="ECO:0007669"/>
    <property type="project" value="UniProtKB-KW"/>
</dbReference>
<dbReference type="InterPro" id="IPR011611">
    <property type="entry name" value="PfkB_dom"/>
</dbReference>
<proteinExistence type="inferred from homology"/>
<keyword evidence="8" id="KW-1185">Reference proteome</keyword>
<dbReference type="InterPro" id="IPR029056">
    <property type="entry name" value="Ribokinase-like"/>
</dbReference>
<comment type="caution">
    <text evidence="7">The sequence shown here is derived from an EMBL/GenBank/DDBJ whole genome shotgun (WGS) entry which is preliminary data.</text>
</comment>
<dbReference type="AlphaFoldDB" id="A0A4Q9VFA4"/>
<sequence length="316" mass="33749">MILSTGEALFDMISVDVDGRRLFEPVIGGSPLNVALGLSRLGRDTAYLTSLSTDMFGDRLWEFLGREGIDRRFVVRAARPTTMAFVAIDAAGQPNYAFYADAAADRSLTEADLPTVLPDELACVHFGSVSLVLEPTASTLHGFLKRVGETRVISLDPNIRASLIGDRPAYLARFADVLARADLVKASIEDVEWLYGETDAAAVAERWSLAGPRLAVVTDGGRGATVAVAGRSRFVPAVPVTVIDTVGAGDTFQAALIDRLADRDLLSKAKLATVDLDTLEPVIRFAAAAAALTCSRRGADLPRLAEVRAFMAERGL</sequence>
<dbReference type="PANTHER" id="PTHR43085">
    <property type="entry name" value="HEXOKINASE FAMILY MEMBER"/>
    <property type="match status" value="1"/>
</dbReference>
<dbReference type="SUPFAM" id="SSF53613">
    <property type="entry name" value="Ribokinase-like"/>
    <property type="match status" value="1"/>
</dbReference>
<keyword evidence="5" id="KW-0067">ATP-binding</keyword>
<dbReference type="InterPro" id="IPR050306">
    <property type="entry name" value="PfkB_Carbo_kinase"/>
</dbReference>
<keyword evidence="2" id="KW-0808">Transferase</keyword>
<dbReference type="Proteomes" id="UP000292781">
    <property type="component" value="Unassembled WGS sequence"/>
</dbReference>
<evidence type="ECO:0000313" key="8">
    <source>
        <dbReference type="Proteomes" id="UP000292781"/>
    </source>
</evidence>
<dbReference type="EMBL" id="SJFN01000042">
    <property type="protein sequence ID" value="TBW33570.1"/>
    <property type="molecule type" value="Genomic_DNA"/>
</dbReference>
<evidence type="ECO:0000256" key="3">
    <source>
        <dbReference type="ARBA" id="ARBA00022741"/>
    </source>
</evidence>
<evidence type="ECO:0000256" key="4">
    <source>
        <dbReference type="ARBA" id="ARBA00022777"/>
    </source>
</evidence>
<keyword evidence="3" id="KW-0547">Nucleotide-binding</keyword>
<feature type="domain" description="Carbohydrate kinase PfkB" evidence="6">
    <location>
        <begin position="21"/>
        <end position="301"/>
    </location>
</feature>
<protein>
    <submittedName>
        <fullName evidence="7">Carbohydrate kinase</fullName>
    </submittedName>
</protein>
<gene>
    <name evidence="7" type="ORF">EYW49_20010</name>
</gene>